<evidence type="ECO:0000256" key="5">
    <source>
        <dbReference type="ARBA" id="ARBA00022729"/>
    </source>
</evidence>
<evidence type="ECO:0000256" key="18">
    <source>
        <dbReference type="PIRSR" id="PIRSR600720-4"/>
    </source>
</evidence>
<evidence type="ECO:0000256" key="17">
    <source>
        <dbReference type="PIRSR" id="PIRSR600720-3"/>
    </source>
</evidence>
<dbReference type="InterPro" id="IPR011042">
    <property type="entry name" value="6-blade_b-propeller_TolB-like"/>
</dbReference>
<dbReference type="SUPFAM" id="SSF49742">
    <property type="entry name" value="PHM/PNGase F"/>
    <property type="match status" value="2"/>
</dbReference>
<keyword evidence="9" id="KW-0503">Monooxygenase</keyword>
<feature type="glycosylation site" description="N-linked (GlcNAc...) asparagine" evidence="18">
    <location>
        <position position="691"/>
    </location>
</feature>
<feature type="binding site" evidence="16">
    <location>
        <position position="103"/>
    </location>
    <ligand>
        <name>Cu(2+)</name>
        <dbReference type="ChEBI" id="CHEBI:29036"/>
        <label>1</label>
        <note>catalytic</note>
    </ligand>
</feature>
<evidence type="ECO:0000256" key="20">
    <source>
        <dbReference type="SAM" id="MobiDB-lite"/>
    </source>
</evidence>
<evidence type="ECO:0000313" key="24">
    <source>
        <dbReference type="Ensembl" id="ENSSTUP00000051860.1"/>
    </source>
</evidence>
<dbReference type="PANTHER" id="PTHR10680:SF14">
    <property type="entry name" value="PEPTIDYL-GLYCINE ALPHA-AMIDATING MONOOXYGENASE"/>
    <property type="match status" value="1"/>
</dbReference>
<feature type="compositionally biased region" description="Pro residues" evidence="20">
    <location>
        <begin position="883"/>
        <end position="894"/>
    </location>
</feature>
<evidence type="ECO:0000256" key="8">
    <source>
        <dbReference type="ARBA" id="ARBA00023008"/>
    </source>
</evidence>
<dbReference type="InterPro" id="IPR001258">
    <property type="entry name" value="NHL_repeat"/>
</dbReference>
<feature type="disulfide bond" evidence="17">
    <location>
        <begin position="224"/>
        <end position="246"/>
    </location>
</feature>
<dbReference type="InterPro" id="IPR000323">
    <property type="entry name" value="Cu2_ascorb_mOase_N"/>
</dbReference>
<comment type="catalytic activity">
    <reaction evidence="14">
        <text>a [peptide]-C-terminal glycine + 2 L-ascorbate + O2 = a [peptide]-C-terminal (2S)-2-hydroxyglycine + 2 monodehydro-L-ascorbate radical + H2O</text>
        <dbReference type="Rhea" id="RHEA:21452"/>
        <dbReference type="Rhea" id="RHEA-COMP:13486"/>
        <dbReference type="Rhea" id="RHEA-COMP:15321"/>
        <dbReference type="ChEBI" id="CHEBI:15377"/>
        <dbReference type="ChEBI" id="CHEBI:15379"/>
        <dbReference type="ChEBI" id="CHEBI:38290"/>
        <dbReference type="ChEBI" id="CHEBI:59513"/>
        <dbReference type="ChEBI" id="CHEBI:137000"/>
        <dbReference type="ChEBI" id="CHEBI:142768"/>
        <dbReference type="EC" id="1.14.17.3"/>
    </reaction>
</comment>
<feature type="disulfide bond" evidence="17">
    <location>
        <begin position="558"/>
        <end position="579"/>
    </location>
</feature>
<feature type="binding site" evidence="16">
    <location>
        <position position="41"/>
    </location>
    <ligand>
        <name>Cu(2+)</name>
        <dbReference type="ChEBI" id="CHEBI:29036"/>
        <label>1</label>
        <note>catalytic</note>
    </ligand>
</feature>
<dbReference type="CDD" id="cd14958">
    <property type="entry name" value="NHL_PAL_like"/>
    <property type="match status" value="1"/>
</dbReference>
<dbReference type="PANTHER" id="PTHR10680">
    <property type="entry name" value="PEPTIDYL-GLYCINE ALPHA-AMIDATING MONOOXYGENASE"/>
    <property type="match status" value="1"/>
</dbReference>
<dbReference type="Gene3D" id="2.60.120.230">
    <property type="match status" value="1"/>
</dbReference>
<keyword evidence="8 16" id="KW-0186">Copper</keyword>
<dbReference type="Gene3D" id="2.60.120.310">
    <property type="entry name" value="Copper type II, ascorbate-dependent monooxygenase, N-terminal domain"/>
    <property type="match status" value="1"/>
</dbReference>
<dbReference type="Pfam" id="PF01082">
    <property type="entry name" value="Cu2_monooxygen"/>
    <property type="match status" value="1"/>
</dbReference>
<dbReference type="Ensembl" id="ENSSTUT00000054231.1">
    <property type="protein sequence ID" value="ENSSTUP00000051860.1"/>
    <property type="gene ID" value="ENSSTUG00000021592.1"/>
</dbReference>
<feature type="binding site" evidence="15">
    <location>
        <position position="578"/>
    </location>
    <ligand>
        <name>a protein</name>
        <dbReference type="ChEBI" id="CHEBI:16541"/>
    </ligand>
    <ligandPart>
        <name>C-terminal Xaa-(2S)-2-hydroxyglycine residue</name>
        <dbReference type="ChEBI" id="CHEBI:142768"/>
    </ligandPart>
</feature>
<feature type="compositionally biased region" description="Acidic residues" evidence="20">
    <location>
        <begin position="867"/>
        <end position="880"/>
    </location>
</feature>
<keyword evidence="7" id="KW-0560">Oxidoreductase</keyword>
<keyword evidence="12" id="KW-0456">Lyase</keyword>
<keyword evidence="21" id="KW-0472">Membrane</keyword>
<dbReference type="GO" id="GO:0004598">
    <property type="term" value="F:peptidylamidoglycolate lyase activity"/>
    <property type="evidence" value="ECO:0007669"/>
    <property type="project" value="UniProtKB-EC"/>
</dbReference>
<name>A0A673ZYM0_SALTR</name>
<evidence type="ECO:0000256" key="21">
    <source>
        <dbReference type="SAM" id="Phobius"/>
    </source>
</evidence>
<evidence type="ECO:0000256" key="3">
    <source>
        <dbReference type="ARBA" id="ARBA00010263"/>
    </source>
</evidence>
<keyword evidence="11 18" id="KW-0325">Glycoprotein</keyword>
<proteinExistence type="inferred from homology"/>
<comment type="similarity">
    <text evidence="3">In the N-terminal section; belongs to the copper type II ascorbate-dependent monooxygenase family.</text>
</comment>
<feature type="compositionally biased region" description="Basic and acidic residues" evidence="20">
    <location>
        <begin position="771"/>
        <end position="780"/>
    </location>
</feature>
<dbReference type="InterPro" id="IPR000720">
    <property type="entry name" value="PHM/PAL"/>
</dbReference>
<feature type="binding site" evidence="16">
    <location>
        <position position="444"/>
    </location>
    <ligand>
        <name>Ca(2+)</name>
        <dbReference type="ChEBI" id="CHEBI:29108"/>
        <note>structural</note>
    </ligand>
</feature>
<keyword evidence="16" id="KW-0862">Zinc</keyword>
<dbReference type="InterPro" id="IPR008977">
    <property type="entry name" value="PHM/PNGase_F_dom_sf"/>
</dbReference>
<dbReference type="GeneTree" id="ENSGT00940000156369"/>
<dbReference type="Pfam" id="PF01436">
    <property type="entry name" value="NHL"/>
    <property type="match status" value="2"/>
</dbReference>
<evidence type="ECO:0000256" key="15">
    <source>
        <dbReference type="PIRSR" id="PIRSR600720-1"/>
    </source>
</evidence>
<dbReference type="InterPro" id="IPR014784">
    <property type="entry name" value="Cu2_ascorb_mOase-like_C"/>
</dbReference>
<dbReference type="SUPFAM" id="SSF101898">
    <property type="entry name" value="NHL repeat"/>
    <property type="match status" value="1"/>
</dbReference>
<dbReference type="FunFam" id="2.60.120.230:FF:000002">
    <property type="entry name" value="Peptidyl-glycine alpha-amidating monooxygenase B"/>
    <property type="match status" value="1"/>
</dbReference>
<dbReference type="GO" id="GO:0004504">
    <property type="term" value="F:peptidylglycine monooxygenase activity"/>
    <property type="evidence" value="ECO:0007669"/>
    <property type="project" value="UniProtKB-EC"/>
</dbReference>
<evidence type="ECO:0000313" key="25">
    <source>
        <dbReference type="Proteomes" id="UP000472277"/>
    </source>
</evidence>
<feature type="domain" description="Copper type II ascorbate-dependent monooxygenase C-terminal" evidence="23">
    <location>
        <begin position="132"/>
        <end position="277"/>
    </location>
</feature>
<keyword evidence="5" id="KW-0732">Signal</keyword>
<dbReference type="Gene3D" id="2.120.10.30">
    <property type="entry name" value="TolB, C-terminal domain"/>
    <property type="match status" value="1"/>
</dbReference>
<feature type="binding site" evidence="16">
    <location>
        <position position="712"/>
    </location>
    <ligand>
        <name>Zn(2+)</name>
        <dbReference type="ChEBI" id="CHEBI:29105"/>
        <note>catalytic</note>
    </ligand>
</feature>
<sequence>YSRRIKHKLSLTSGILLLKQTLRRQVLLDFEPHASMETAHHMLLYGCRTPVSTTNYCVKGTCEDEASIMYAWARNAPPTRLPPDVGFKVGGKSRITYFVLQIHYGDVHAFRDHHRDCSGLTLRMTSKPQPFIAGMYLMMSVTTVIPPGNKVTNADVACTYNSYPIYPFAFRTHTHKLGQVVSGYRIRDGKWTLIGRQTPQLPQAFYPATKGINVKYGDTLAARCVFTGEGRTTKTYIGGTSDDEMCNFYMMYYMESRHAAPFQECMEDGSKELFQNIPPEANVPITVPPDMMMHHMMHSAGAPATPEHQDDMALLQPKREEEEVLDQGDFYSLLSKLLGESEDVVHVHKYTPGEAQSAQAKLVAQIDSIIQKKDLGWPSPRLGFLDREDAILVRDRVHKFHQLEATARPPGSKLINFENVFEYHLEEVTDWPESPLQLGQVSGLALDSDDNLVIFHRGDHQWGVNSFDNSGKYQQQSLGPIQQSTILVVDPVKGSVLKASGRNMFYLPHGITTDKDNNYWVTDVALHQVFKLSSDGRDKPLVVLGEAFEPGSDKEHFCKPTDVAVDPVTGNVYVSDGYCNARILKFSPEGKYLSHWGAGSSDRRRRVQFRIPHSLVFLPDRRELCVADRENGRIQCFVAESGEFVKEIKKQEFGGEVFAISYAPVHGGLIYAVNGESTYGHSAPLKGFVINYSTKEILDDFSPENAQFGMPHDIVVTKDGRVFVGDAATDSVLKFSSDSKVEVAVAKVQIPVAAQQKTAEPVQEQPQKPQQQEDDKEKTLAKQSAQGVSPAVITTLLLIPLVVVISIGVLIRYRKNRMYGGRRGFEAIWLQPCKAAGGLNLGNFFATHKGYTRQGFDRLSTEGSDQEKDDENDTDSENEEYSAPPPPVGPSSSS</sequence>
<evidence type="ECO:0000256" key="13">
    <source>
        <dbReference type="ARBA" id="ARBA00023268"/>
    </source>
</evidence>
<feature type="binding site" evidence="15">
    <location>
        <position position="457"/>
    </location>
    <ligand>
        <name>a protein</name>
        <dbReference type="ChEBI" id="CHEBI:16541"/>
    </ligand>
    <ligandPart>
        <name>C-terminal Xaa-(2S)-2-hydroxyglycine residue</name>
        <dbReference type="ChEBI" id="CHEBI:142768"/>
    </ligandPart>
</feature>
<feature type="binding site" evidence="16">
    <location>
        <position position="613"/>
    </location>
    <ligand>
        <name>Zn(2+)</name>
        <dbReference type="ChEBI" id="CHEBI:29105"/>
        <note>catalytic</note>
    </ligand>
</feature>
<organism evidence="24 25">
    <name type="scientific">Salmo trutta</name>
    <name type="common">Brown trout</name>
    <dbReference type="NCBI Taxonomy" id="8032"/>
    <lineage>
        <taxon>Eukaryota</taxon>
        <taxon>Metazoa</taxon>
        <taxon>Chordata</taxon>
        <taxon>Craniata</taxon>
        <taxon>Vertebrata</taxon>
        <taxon>Euteleostomi</taxon>
        <taxon>Actinopterygii</taxon>
        <taxon>Neopterygii</taxon>
        <taxon>Teleostei</taxon>
        <taxon>Protacanthopterygii</taxon>
        <taxon>Salmoniformes</taxon>
        <taxon>Salmonidae</taxon>
        <taxon>Salmoninae</taxon>
        <taxon>Salmo</taxon>
    </lineage>
</organism>
<keyword evidence="21" id="KW-1133">Transmembrane helix</keyword>
<comment type="catalytic activity">
    <reaction evidence="1">
        <text>a [peptide]-C-terminal (2S)-2-hydroxyglycine = a [peptide]-C-terminal amide + glyoxylate</text>
        <dbReference type="Rhea" id="RHEA:20924"/>
        <dbReference type="Rhea" id="RHEA-COMP:13485"/>
        <dbReference type="Rhea" id="RHEA-COMP:15321"/>
        <dbReference type="ChEBI" id="CHEBI:36655"/>
        <dbReference type="ChEBI" id="CHEBI:137001"/>
        <dbReference type="ChEBI" id="CHEBI:142768"/>
        <dbReference type="EC" id="4.3.2.5"/>
    </reaction>
</comment>
<dbReference type="Proteomes" id="UP000472277">
    <property type="component" value="Chromosome 23"/>
</dbReference>
<evidence type="ECO:0000256" key="16">
    <source>
        <dbReference type="PIRSR" id="PIRSR600720-2"/>
    </source>
</evidence>
<feature type="binding site" evidence="16">
    <location>
        <position position="175"/>
    </location>
    <ligand>
        <name>Cu(2+)</name>
        <dbReference type="ChEBI" id="CHEBI:29036"/>
        <label>1</label>
        <note>catalytic</note>
    </ligand>
</feature>
<evidence type="ECO:0000256" key="6">
    <source>
        <dbReference type="ARBA" id="ARBA00022737"/>
    </source>
</evidence>
<feature type="repeat" description="NHL" evidence="19">
    <location>
        <begin position="494"/>
        <end position="535"/>
    </location>
</feature>
<feature type="binding site" evidence="16">
    <location>
        <position position="40"/>
    </location>
    <ligand>
        <name>Cu(2+)</name>
        <dbReference type="ChEBI" id="CHEBI:29036"/>
        <label>1</label>
        <note>catalytic</note>
    </ligand>
</feature>
<keyword evidence="10 17" id="KW-1015">Disulfide bond</keyword>
<evidence type="ECO:0000256" key="2">
    <source>
        <dbReference type="ARBA" id="ARBA00006026"/>
    </source>
</evidence>
<evidence type="ECO:0000256" key="19">
    <source>
        <dbReference type="PROSITE-ProRule" id="PRU00504"/>
    </source>
</evidence>
<feature type="region of interest" description="Disordered" evidence="20">
    <location>
        <begin position="856"/>
        <end position="894"/>
    </location>
</feature>
<keyword evidence="16" id="KW-0106">Calcium</keyword>
<dbReference type="GO" id="GO:0016020">
    <property type="term" value="C:membrane"/>
    <property type="evidence" value="ECO:0007669"/>
    <property type="project" value="InterPro"/>
</dbReference>
<feature type="binding site" evidence="16">
    <location>
        <position position="245"/>
    </location>
    <ligand>
        <name>Cu(2+)</name>
        <dbReference type="ChEBI" id="CHEBI:29036"/>
        <label>1</label>
        <note>catalytic</note>
    </ligand>
</feature>
<evidence type="ECO:0000256" key="14">
    <source>
        <dbReference type="ARBA" id="ARBA00048431"/>
    </source>
</evidence>
<feature type="repeat" description="NHL" evidence="19">
    <location>
        <begin position="695"/>
        <end position="738"/>
    </location>
</feature>
<keyword evidence="4 16" id="KW-0479">Metal-binding</keyword>
<accession>A0A673ZYM0</accession>
<feature type="disulfide bond" evidence="17">
    <location>
        <begin position="47"/>
        <end position="62"/>
    </location>
</feature>
<dbReference type="InterPro" id="IPR036939">
    <property type="entry name" value="Cu2_ascorb_mOase_N_sf"/>
</dbReference>
<feature type="repeat" description="NHL" evidence="19">
    <location>
        <begin position="608"/>
        <end position="640"/>
    </location>
</feature>
<feature type="region of interest" description="Disordered" evidence="20">
    <location>
        <begin position="756"/>
        <end position="784"/>
    </location>
</feature>
<comment type="cofactor">
    <cofactor evidence="16">
        <name>Zn(2+)</name>
        <dbReference type="ChEBI" id="CHEBI:29105"/>
    </cofactor>
    <text evidence="16">Binds one Zn(2+) ion per subunit.</text>
</comment>
<evidence type="ECO:0000259" key="23">
    <source>
        <dbReference type="Pfam" id="PF03712"/>
    </source>
</evidence>
<dbReference type="PROSITE" id="PS51125">
    <property type="entry name" value="NHL"/>
    <property type="match status" value="4"/>
</dbReference>
<dbReference type="InterPro" id="IPR024548">
    <property type="entry name" value="Cu2_monoox_C"/>
</dbReference>
<dbReference type="AlphaFoldDB" id="A0A673ZYM0"/>
<feature type="binding site" evidence="16">
    <location>
        <position position="173"/>
    </location>
    <ligand>
        <name>Cu(2+)</name>
        <dbReference type="ChEBI" id="CHEBI:29036"/>
        <label>1</label>
        <note>catalytic</note>
    </ligand>
</feature>
<reference evidence="24" key="1">
    <citation type="submission" date="2025-08" db="UniProtKB">
        <authorList>
            <consortium name="Ensembl"/>
        </authorList>
    </citation>
    <scope>IDENTIFICATION</scope>
</reference>
<keyword evidence="21" id="KW-0812">Transmembrane</keyword>
<comment type="similarity">
    <text evidence="2">In the C-terminal section; belongs to the peptidyl-alpha-hydroxyglycine alpha-amidating lyase family.</text>
</comment>
<feature type="disulfide bond" evidence="17">
    <location>
        <begin position="625"/>
        <end position="636"/>
    </location>
</feature>
<evidence type="ECO:0000259" key="22">
    <source>
        <dbReference type="Pfam" id="PF01082"/>
    </source>
</evidence>
<dbReference type="GO" id="GO:0005507">
    <property type="term" value="F:copper ion binding"/>
    <property type="evidence" value="ECO:0007669"/>
    <property type="project" value="InterPro"/>
</dbReference>
<feature type="transmembrane region" description="Helical" evidence="21">
    <location>
        <begin position="791"/>
        <end position="813"/>
    </location>
</feature>
<dbReference type="GO" id="GO:0005576">
    <property type="term" value="C:extracellular region"/>
    <property type="evidence" value="ECO:0007669"/>
    <property type="project" value="TreeGrafter"/>
</dbReference>
<evidence type="ECO:0000256" key="10">
    <source>
        <dbReference type="ARBA" id="ARBA00023157"/>
    </source>
</evidence>
<feature type="binding site" evidence="16">
    <location>
        <position position="713"/>
    </location>
    <ligand>
        <name>Ca(2+)</name>
        <dbReference type="ChEBI" id="CHEBI:29108"/>
        <note>structural</note>
    </ligand>
</feature>
<feature type="disulfide bond" evidence="17">
    <location>
        <begin position="158"/>
        <end position="265"/>
    </location>
</feature>
<dbReference type="Pfam" id="PF03712">
    <property type="entry name" value="Cu2_monoox_C"/>
    <property type="match status" value="1"/>
</dbReference>
<feature type="repeat" description="NHL" evidence="19">
    <location>
        <begin position="549"/>
        <end position="589"/>
    </location>
</feature>
<keyword evidence="13" id="KW-0511">Multifunctional enzyme</keyword>
<evidence type="ECO:0000256" key="12">
    <source>
        <dbReference type="ARBA" id="ARBA00023239"/>
    </source>
</evidence>
<dbReference type="FunFam" id="2.120.10.30:FF:000016">
    <property type="entry name" value="peptidyl-glycine alpha-amidating monooxygenase isoform X1"/>
    <property type="match status" value="1"/>
</dbReference>
<feature type="binding site" evidence="16">
    <location>
        <position position="509"/>
    </location>
    <ligand>
        <name>Zn(2+)</name>
        <dbReference type="ChEBI" id="CHEBI:29105"/>
        <note>catalytic</note>
    </ligand>
</feature>
<comment type="cofactor">
    <cofactor evidence="16">
        <name>Cu(2+)</name>
        <dbReference type="ChEBI" id="CHEBI:29036"/>
    </cofactor>
    <text evidence="16">Binds 2 Cu(2+) ions per subunit.</text>
</comment>
<gene>
    <name evidence="24" type="primary">PAM</name>
    <name evidence="24" type="synonym">pam</name>
</gene>
<reference evidence="24" key="2">
    <citation type="submission" date="2025-09" db="UniProtKB">
        <authorList>
            <consortium name="Ensembl"/>
        </authorList>
    </citation>
    <scope>IDENTIFICATION</scope>
</reference>
<feature type="binding site" evidence="15">
    <location>
        <position position="629"/>
    </location>
    <ligand>
        <name>a protein</name>
        <dbReference type="ChEBI" id="CHEBI:16541"/>
    </ligand>
    <ligandPart>
        <name>C-terminal Xaa-(2S)-2-hydroxyglycine residue</name>
        <dbReference type="ChEBI" id="CHEBI:142768"/>
    </ligandPart>
</feature>
<keyword evidence="6" id="KW-0677">Repeat</keyword>
<evidence type="ECO:0000256" key="4">
    <source>
        <dbReference type="ARBA" id="ARBA00022723"/>
    </source>
</evidence>
<keyword evidence="25" id="KW-1185">Reference proteome</keyword>
<evidence type="ECO:0000256" key="9">
    <source>
        <dbReference type="ARBA" id="ARBA00023033"/>
    </source>
</evidence>
<evidence type="ECO:0000256" key="7">
    <source>
        <dbReference type="ARBA" id="ARBA00023002"/>
    </source>
</evidence>
<protein>
    <submittedName>
        <fullName evidence="24">Peptidylglycine alpha-amidating monooxygenase</fullName>
    </submittedName>
</protein>
<evidence type="ECO:0000256" key="1">
    <source>
        <dbReference type="ARBA" id="ARBA00000686"/>
    </source>
</evidence>
<dbReference type="GO" id="GO:0006518">
    <property type="term" value="P:peptide metabolic process"/>
    <property type="evidence" value="ECO:0007669"/>
    <property type="project" value="InterPro"/>
</dbReference>
<evidence type="ECO:0000256" key="11">
    <source>
        <dbReference type="ARBA" id="ARBA00023180"/>
    </source>
</evidence>
<dbReference type="PRINTS" id="PR00790">
    <property type="entry name" value="PAMONOXGNASE"/>
</dbReference>
<feature type="domain" description="Copper type II ascorbate-dependent monooxygenase N-terminal" evidence="22">
    <location>
        <begin position="22"/>
        <end position="107"/>
    </location>
</feature>